<evidence type="ECO:0000256" key="1">
    <source>
        <dbReference type="SAM" id="MobiDB-lite"/>
    </source>
</evidence>
<reference evidence="2" key="1">
    <citation type="submission" date="2018-11" db="EMBL/GenBank/DDBJ databases">
        <authorList>
            <person name="Alioto T."/>
            <person name="Alioto T."/>
        </authorList>
    </citation>
    <scope>NUCLEOTIDE SEQUENCE</scope>
</reference>
<dbReference type="EMBL" id="UYJE01009883">
    <property type="protein sequence ID" value="VDI77791.1"/>
    <property type="molecule type" value="Genomic_DNA"/>
</dbReference>
<name>A0A8B6HDS0_MYTGA</name>
<accession>A0A8B6HDS0</accession>
<keyword evidence="3" id="KW-1185">Reference proteome</keyword>
<dbReference type="AlphaFoldDB" id="A0A8B6HDS0"/>
<evidence type="ECO:0000313" key="3">
    <source>
        <dbReference type="Proteomes" id="UP000596742"/>
    </source>
</evidence>
<evidence type="ECO:0000313" key="2">
    <source>
        <dbReference type="EMBL" id="VDI77791.1"/>
    </source>
</evidence>
<sequence length="152" mass="17325">MMCYAMCYAISFQHEQNLTVVNSKQFHIHSTGDTEKNHDEIDVDDEKVKNPKCKDAAVIHECYDSKVGDNYGELELNRHHADIPDVTESRTDGSMMDVLQKDTKLTDENTAGSNGARITELAVEIKHKEKEKVKKSTLGKKYDRVYDEEKTS</sequence>
<comment type="caution">
    <text evidence="2">The sequence shown here is derived from an EMBL/GenBank/DDBJ whole genome shotgun (WGS) entry which is preliminary data.</text>
</comment>
<protein>
    <submittedName>
        <fullName evidence="2">Uncharacterized protein</fullName>
    </submittedName>
</protein>
<feature type="region of interest" description="Disordered" evidence="1">
    <location>
        <begin position="132"/>
        <end position="152"/>
    </location>
</feature>
<organism evidence="2 3">
    <name type="scientific">Mytilus galloprovincialis</name>
    <name type="common">Mediterranean mussel</name>
    <dbReference type="NCBI Taxonomy" id="29158"/>
    <lineage>
        <taxon>Eukaryota</taxon>
        <taxon>Metazoa</taxon>
        <taxon>Spiralia</taxon>
        <taxon>Lophotrochozoa</taxon>
        <taxon>Mollusca</taxon>
        <taxon>Bivalvia</taxon>
        <taxon>Autobranchia</taxon>
        <taxon>Pteriomorphia</taxon>
        <taxon>Mytilida</taxon>
        <taxon>Mytiloidea</taxon>
        <taxon>Mytilidae</taxon>
        <taxon>Mytilinae</taxon>
        <taxon>Mytilus</taxon>
    </lineage>
</organism>
<proteinExistence type="predicted"/>
<gene>
    <name evidence="2" type="ORF">MGAL_10B050653</name>
</gene>
<dbReference type="Proteomes" id="UP000596742">
    <property type="component" value="Unassembled WGS sequence"/>
</dbReference>